<gene>
    <name evidence="3" type="ORF">LSH36_912g00073</name>
</gene>
<dbReference type="GO" id="GO:0050659">
    <property type="term" value="F:N-acetylgalactosamine 4-sulfate 6-O-sulfotransferase activity"/>
    <property type="evidence" value="ECO:0007669"/>
    <property type="project" value="TreeGrafter"/>
</dbReference>
<evidence type="ECO:0000256" key="1">
    <source>
        <dbReference type="SAM" id="Phobius"/>
    </source>
</evidence>
<name>A0AAD9IYT5_9ANNE</name>
<sequence length="525" mass="61224">MKIEINLDGRRLKQAARNSAERVLKFALYARRQIRLLNISPFWATVFFFVLVYVYNRDQAPGTRPARDGYAYELDPGNGGGVVVPYGVRPSGSSDGKPRAPSSDTLAPGYPVNFSLRVNNDMIDNLELFRVVYPFISRFLFPILNDTQNLPPLLKGYKNPCWIEALPRSFDYKESYYSKCAMKRKSKKPGQSKTEKKFQAFANYLTNRTLKGENWRIRCFPAFFVLGVGKCGTTDLFDVMRTYLVDVVPGFLKELHFWNWKRDYDRNLCHGDNPERPTFAHYLDTYDAASEVIRRAVVYKNGSEYHPLIIGDFSPSLFTFNPQWDHRAGNKDLAQPRFTTADYIRVLRPDAKFIVMLRNPVDRVYSNYQMKSRNSKSDLGYTADTFHKEVVMNLNILRKCLRDFTPRICVYKYKKFDLMTHMTNSMYEVYARDWFSVFPRQNFLFMRLEDYSGDRAGYTRKVVDFLDLTPINAATEAEIDRKAISGKAPKAPMHSDTKKLLQDFYRPWNIKLSELLGDQRFMWAY</sequence>
<dbReference type="Pfam" id="PF00685">
    <property type="entry name" value="Sulfotransfer_1"/>
    <property type="match status" value="1"/>
</dbReference>
<dbReference type="EMBL" id="JAODUP010000912">
    <property type="protein sequence ID" value="KAK2142800.1"/>
    <property type="molecule type" value="Genomic_DNA"/>
</dbReference>
<dbReference type="AlphaFoldDB" id="A0AAD9IYT5"/>
<dbReference type="InterPro" id="IPR052654">
    <property type="entry name" value="CS_Sulfotransferase"/>
</dbReference>
<dbReference type="InterPro" id="IPR027417">
    <property type="entry name" value="P-loop_NTPase"/>
</dbReference>
<dbReference type="Proteomes" id="UP001208570">
    <property type="component" value="Unassembled WGS sequence"/>
</dbReference>
<comment type="caution">
    <text evidence="3">The sequence shown here is derived from an EMBL/GenBank/DDBJ whole genome shotgun (WGS) entry which is preliminary data.</text>
</comment>
<evidence type="ECO:0000259" key="2">
    <source>
        <dbReference type="Pfam" id="PF00685"/>
    </source>
</evidence>
<organism evidence="3 4">
    <name type="scientific">Paralvinella palmiformis</name>
    <dbReference type="NCBI Taxonomy" id="53620"/>
    <lineage>
        <taxon>Eukaryota</taxon>
        <taxon>Metazoa</taxon>
        <taxon>Spiralia</taxon>
        <taxon>Lophotrochozoa</taxon>
        <taxon>Annelida</taxon>
        <taxon>Polychaeta</taxon>
        <taxon>Sedentaria</taxon>
        <taxon>Canalipalpata</taxon>
        <taxon>Terebellida</taxon>
        <taxon>Terebelliformia</taxon>
        <taxon>Alvinellidae</taxon>
        <taxon>Paralvinella</taxon>
    </lineage>
</organism>
<accession>A0AAD9IYT5</accession>
<dbReference type="PANTHER" id="PTHR15723">
    <property type="entry name" value="CARBOHYDRATE SULFOTRANSFERASE 15"/>
    <property type="match status" value="1"/>
</dbReference>
<evidence type="ECO:0000313" key="3">
    <source>
        <dbReference type="EMBL" id="KAK2142800.1"/>
    </source>
</evidence>
<feature type="transmembrane region" description="Helical" evidence="1">
    <location>
        <begin position="36"/>
        <end position="55"/>
    </location>
</feature>
<dbReference type="PANTHER" id="PTHR15723:SF0">
    <property type="entry name" value="CARBOHYDRATE SULFOTRANSFERASE 15"/>
    <property type="match status" value="1"/>
</dbReference>
<proteinExistence type="predicted"/>
<dbReference type="GO" id="GO:0019319">
    <property type="term" value="P:hexose biosynthetic process"/>
    <property type="evidence" value="ECO:0007669"/>
    <property type="project" value="TreeGrafter"/>
</dbReference>
<dbReference type="InterPro" id="IPR000863">
    <property type="entry name" value="Sulfotransferase_dom"/>
</dbReference>
<reference evidence="3" key="1">
    <citation type="journal article" date="2023" name="Mol. Biol. Evol.">
        <title>Third-Generation Sequencing Reveals the Adaptive Role of the Epigenome in Three Deep-Sea Polychaetes.</title>
        <authorList>
            <person name="Perez M."/>
            <person name="Aroh O."/>
            <person name="Sun Y."/>
            <person name="Lan Y."/>
            <person name="Juniper S.K."/>
            <person name="Young C.R."/>
            <person name="Angers B."/>
            <person name="Qian P.Y."/>
        </authorList>
    </citation>
    <scope>NUCLEOTIDE SEQUENCE</scope>
    <source>
        <strain evidence="3">P08H-3</strain>
    </source>
</reference>
<feature type="domain" description="Sulfotransferase" evidence="2">
    <location>
        <begin position="223"/>
        <end position="469"/>
    </location>
</feature>
<dbReference type="SUPFAM" id="SSF52540">
    <property type="entry name" value="P-loop containing nucleoside triphosphate hydrolases"/>
    <property type="match status" value="1"/>
</dbReference>
<keyword evidence="1" id="KW-0812">Transmembrane</keyword>
<dbReference type="Gene3D" id="3.40.50.300">
    <property type="entry name" value="P-loop containing nucleotide triphosphate hydrolases"/>
    <property type="match status" value="1"/>
</dbReference>
<evidence type="ECO:0000313" key="4">
    <source>
        <dbReference type="Proteomes" id="UP001208570"/>
    </source>
</evidence>
<protein>
    <recommendedName>
        <fullName evidence="2">Sulfotransferase domain-containing protein</fullName>
    </recommendedName>
</protein>
<keyword evidence="1" id="KW-0472">Membrane</keyword>
<keyword evidence="4" id="KW-1185">Reference proteome</keyword>
<keyword evidence="1" id="KW-1133">Transmembrane helix</keyword>